<protein>
    <recommendedName>
        <fullName evidence="6">Mutator family transposase</fullName>
    </recommendedName>
</protein>
<keyword evidence="5 6" id="KW-0233">DNA recombination</keyword>
<gene>
    <name evidence="7" type="ORF">GCM10023320_39880</name>
</gene>
<keyword evidence="6" id="KW-0814">Transposable element</keyword>
<dbReference type="Pfam" id="PF00872">
    <property type="entry name" value="Transposase_mut"/>
    <property type="match status" value="1"/>
</dbReference>
<proteinExistence type="inferred from homology"/>
<dbReference type="PANTHER" id="PTHR33217:SF9">
    <property type="entry name" value="MUTATOR FAMILY TRANSPOSASE"/>
    <property type="match status" value="1"/>
</dbReference>
<evidence type="ECO:0000256" key="4">
    <source>
        <dbReference type="ARBA" id="ARBA00023125"/>
    </source>
</evidence>
<keyword evidence="8" id="KW-1185">Reference proteome</keyword>
<dbReference type="Proteomes" id="UP001500804">
    <property type="component" value="Unassembled WGS sequence"/>
</dbReference>
<dbReference type="PANTHER" id="PTHR33217">
    <property type="entry name" value="TRANSPOSASE FOR INSERTION SEQUENCE ELEMENT IS1081"/>
    <property type="match status" value="1"/>
</dbReference>
<keyword evidence="4 6" id="KW-0238">DNA-binding</keyword>
<comment type="similarity">
    <text evidence="2 6">Belongs to the transposase mutator family.</text>
</comment>
<evidence type="ECO:0000256" key="1">
    <source>
        <dbReference type="ARBA" id="ARBA00002190"/>
    </source>
</evidence>
<dbReference type="InterPro" id="IPR001207">
    <property type="entry name" value="Transposase_mutator"/>
</dbReference>
<comment type="caution">
    <text evidence="7">The sequence shown here is derived from an EMBL/GenBank/DDBJ whole genome shotgun (WGS) entry which is preliminary data.</text>
</comment>
<organism evidence="7 8">
    <name type="scientific">Pseudonocardia adelaidensis</name>
    <dbReference type="NCBI Taxonomy" id="648754"/>
    <lineage>
        <taxon>Bacteria</taxon>
        <taxon>Bacillati</taxon>
        <taxon>Actinomycetota</taxon>
        <taxon>Actinomycetes</taxon>
        <taxon>Pseudonocardiales</taxon>
        <taxon>Pseudonocardiaceae</taxon>
        <taxon>Pseudonocardia</taxon>
    </lineage>
</organism>
<comment type="function">
    <text evidence="1 6">Required for the transposition of the insertion element.</text>
</comment>
<evidence type="ECO:0000256" key="6">
    <source>
        <dbReference type="RuleBase" id="RU365089"/>
    </source>
</evidence>
<evidence type="ECO:0000256" key="5">
    <source>
        <dbReference type="ARBA" id="ARBA00023172"/>
    </source>
</evidence>
<accession>A0ABP9NN46</accession>
<name>A0ABP9NN46_9PSEU</name>
<keyword evidence="3 6" id="KW-0815">Transposition</keyword>
<evidence type="ECO:0000313" key="7">
    <source>
        <dbReference type="EMBL" id="GAA5125462.1"/>
    </source>
</evidence>
<evidence type="ECO:0000313" key="8">
    <source>
        <dbReference type="Proteomes" id="UP001500804"/>
    </source>
</evidence>
<dbReference type="EMBL" id="BAABJO010000014">
    <property type="protein sequence ID" value="GAA5125462.1"/>
    <property type="molecule type" value="Genomic_DNA"/>
</dbReference>
<sequence>MTGALGFWGALREVFPQTREQRCWFHKMANVLGALPKSAHPGARKALAEIWNAEDRRHALDAVTRSGSRAAFKLIEAAQDRWRAVNAPHLVAIVRAGATFEAGELVERPDEHPQPEAA</sequence>
<evidence type="ECO:0000256" key="3">
    <source>
        <dbReference type="ARBA" id="ARBA00022578"/>
    </source>
</evidence>
<evidence type="ECO:0000256" key="2">
    <source>
        <dbReference type="ARBA" id="ARBA00010961"/>
    </source>
</evidence>
<reference evidence="8" key="1">
    <citation type="journal article" date="2019" name="Int. J. Syst. Evol. Microbiol.">
        <title>The Global Catalogue of Microorganisms (GCM) 10K type strain sequencing project: providing services to taxonomists for standard genome sequencing and annotation.</title>
        <authorList>
            <consortium name="The Broad Institute Genomics Platform"/>
            <consortium name="The Broad Institute Genome Sequencing Center for Infectious Disease"/>
            <person name="Wu L."/>
            <person name="Ma J."/>
        </authorList>
    </citation>
    <scope>NUCLEOTIDE SEQUENCE [LARGE SCALE GENOMIC DNA]</scope>
    <source>
        <strain evidence="8">JCM 18302</strain>
    </source>
</reference>